<evidence type="ECO:0000256" key="1">
    <source>
        <dbReference type="ARBA" id="ARBA00023002"/>
    </source>
</evidence>
<keyword evidence="3" id="KW-0670">Pyruvate</keyword>
<dbReference type="SUPFAM" id="SSF53323">
    <property type="entry name" value="Pyruvate-ferredoxin oxidoreductase, PFOR, domain III"/>
    <property type="match status" value="1"/>
</dbReference>
<evidence type="ECO:0000259" key="2">
    <source>
        <dbReference type="Pfam" id="PF01558"/>
    </source>
</evidence>
<protein>
    <submittedName>
        <fullName evidence="3">Indolepyruvate oxidoreductase</fullName>
    </submittedName>
</protein>
<accession>A0A5K7ZQ57</accession>
<gene>
    <name evidence="3" type="ORF">DSCO28_20460</name>
</gene>
<name>A0A5K7ZQ57_9BACT</name>
<dbReference type="KEGG" id="dov:DSCO28_20460"/>
<dbReference type="Gene3D" id="3.40.920.10">
    <property type="entry name" value="Pyruvate-ferredoxin oxidoreductase, PFOR, domain III"/>
    <property type="match status" value="1"/>
</dbReference>
<dbReference type="EMBL" id="AP021876">
    <property type="protein sequence ID" value="BBO81480.1"/>
    <property type="molecule type" value="Genomic_DNA"/>
</dbReference>
<organism evidence="3 4">
    <name type="scientific">Desulfosarcina ovata subsp. sediminis</name>
    <dbReference type="NCBI Taxonomy" id="885957"/>
    <lineage>
        <taxon>Bacteria</taxon>
        <taxon>Pseudomonadati</taxon>
        <taxon>Thermodesulfobacteriota</taxon>
        <taxon>Desulfobacteria</taxon>
        <taxon>Desulfobacterales</taxon>
        <taxon>Desulfosarcinaceae</taxon>
        <taxon>Desulfosarcina</taxon>
    </lineage>
</organism>
<dbReference type="PANTHER" id="PTHR43854">
    <property type="entry name" value="INDOLEPYRUVATE OXIDOREDUCTASE SUBUNIT IORB"/>
    <property type="match status" value="1"/>
</dbReference>
<evidence type="ECO:0000313" key="3">
    <source>
        <dbReference type="EMBL" id="BBO81480.1"/>
    </source>
</evidence>
<dbReference type="Pfam" id="PF01558">
    <property type="entry name" value="POR"/>
    <property type="match status" value="1"/>
</dbReference>
<keyword evidence="1" id="KW-0560">Oxidoreductase</keyword>
<dbReference type="InterPro" id="IPR019752">
    <property type="entry name" value="Pyrv/ketoisovalerate_OxRed_cat"/>
</dbReference>
<dbReference type="Proteomes" id="UP000425960">
    <property type="component" value="Chromosome"/>
</dbReference>
<evidence type="ECO:0000313" key="4">
    <source>
        <dbReference type="Proteomes" id="UP000425960"/>
    </source>
</evidence>
<dbReference type="RefSeq" id="WP_155322177.1">
    <property type="nucleotide sequence ID" value="NZ_AP021876.1"/>
</dbReference>
<dbReference type="AlphaFoldDB" id="A0A5K7ZQ57"/>
<dbReference type="GO" id="GO:0016903">
    <property type="term" value="F:oxidoreductase activity, acting on the aldehyde or oxo group of donors"/>
    <property type="evidence" value="ECO:0007669"/>
    <property type="project" value="InterPro"/>
</dbReference>
<feature type="domain" description="Pyruvate/ketoisovalerate oxidoreductase catalytic" evidence="2">
    <location>
        <begin position="12"/>
        <end position="192"/>
    </location>
</feature>
<sequence>MQTKRLIIVAVGGQGNLLASKVLGEAALLCGVPVRMSEIHGMAQRGGVVESSVVFGDAKSTIISDGEADVLVGFEPLETLRALNKCSRETTVITNMTPLPPFTVAIGRGTYPNLSQLKTLIQAKTKQLIAFDAVELAKSAGSVLAVNIVLLGALIKTGILPITKENLQTAIRTKTKKAFVDVNLKAFDLGFQLPGQA</sequence>
<reference evidence="3 4" key="1">
    <citation type="submission" date="2019-11" db="EMBL/GenBank/DDBJ databases">
        <title>Comparative genomics of hydrocarbon-degrading Desulfosarcina strains.</title>
        <authorList>
            <person name="Watanabe M."/>
            <person name="Kojima H."/>
            <person name="Fukui M."/>
        </authorList>
    </citation>
    <scope>NUCLEOTIDE SEQUENCE [LARGE SCALE GENOMIC DNA]</scope>
    <source>
        <strain evidence="3 4">28bB2T</strain>
    </source>
</reference>
<dbReference type="InterPro" id="IPR002869">
    <property type="entry name" value="Pyrv_flavodox_OxRed_cen"/>
</dbReference>
<dbReference type="PANTHER" id="PTHR43854:SF1">
    <property type="entry name" value="INDOLEPYRUVATE OXIDOREDUCTASE SUBUNIT IORB"/>
    <property type="match status" value="1"/>
</dbReference>
<proteinExistence type="predicted"/>
<dbReference type="InterPro" id="IPR052198">
    <property type="entry name" value="IorB_Oxidoreductase"/>
</dbReference>